<dbReference type="Proteomes" id="UP000230119">
    <property type="component" value="Unassembled WGS sequence"/>
</dbReference>
<evidence type="ECO:0000259" key="1">
    <source>
        <dbReference type="PROSITE" id="PS50879"/>
    </source>
</evidence>
<dbReference type="SUPFAM" id="SSF53098">
    <property type="entry name" value="Ribonuclease H-like"/>
    <property type="match status" value="1"/>
</dbReference>
<dbReference type="EMBL" id="PEVA01000155">
    <property type="protein sequence ID" value="PIV08272.1"/>
    <property type="molecule type" value="Genomic_DNA"/>
</dbReference>
<evidence type="ECO:0000313" key="3">
    <source>
        <dbReference type="Proteomes" id="UP000230119"/>
    </source>
</evidence>
<dbReference type="PANTHER" id="PTHR47723">
    <property type="entry name" value="OS05G0353850 PROTEIN"/>
    <property type="match status" value="1"/>
</dbReference>
<evidence type="ECO:0000313" key="2">
    <source>
        <dbReference type="EMBL" id="PIV08272.1"/>
    </source>
</evidence>
<proteinExistence type="predicted"/>
<dbReference type="InterPro" id="IPR036397">
    <property type="entry name" value="RNaseH_sf"/>
</dbReference>
<dbReference type="InterPro" id="IPR012337">
    <property type="entry name" value="RNaseH-like_sf"/>
</dbReference>
<feature type="domain" description="RNase H type-1" evidence="1">
    <location>
        <begin position="1"/>
        <end position="135"/>
    </location>
</feature>
<accession>A0A2M7BS13</accession>
<comment type="caution">
    <text evidence="2">The sequence shown here is derived from an EMBL/GenBank/DDBJ whole genome shotgun (WGS) entry which is preliminary data.</text>
</comment>
<name>A0A2M7BS13_9BACT</name>
<dbReference type="GO" id="GO:0003676">
    <property type="term" value="F:nucleic acid binding"/>
    <property type="evidence" value="ECO:0007669"/>
    <property type="project" value="InterPro"/>
</dbReference>
<reference evidence="3" key="1">
    <citation type="submission" date="2017-09" db="EMBL/GenBank/DDBJ databases">
        <title>Depth-based differentiation of microbial function through sediment-hosted aquifers and enrichment of novel symbionts in the deep terrestrial subsurface.</title>
        <authorList>
            <person name="Probst A.J."/>
            <person name="Ladd B."/>
            <person name="Jarett J.K."/>
            <person name="Geller-Mcgrath D.E."/>
            <person name="Sieber C.M.K."/>
            <person name="Emerson J.B."/>
            <person name="Anantharaman K."/>
            <person name="Thomas B.C."/>
            <person name="Malmstrom R."/>
            <person name="Stieglmeier M."/>
            <person name="Klingl A."/>
            <person name="Woyke T."/>
            <person name="Ryan C.M."/>
            <person name="Banfield J.F."/>
        </authorList>
    </citation>
    <scope>NUCLEOTIDE SEQUENCE [LARGE SCALE GENOMIC DNA]</scope>
</reference>
<dbReference type="Gene3D" id="3.30.420.10">
    <property type="entry name" value="Ribonuclease H-like superfamily/Ribonuclease H"/>
    <property type="match status" value="1"/>
</dbReference>
<dbReference type="AlphaFoldDB" id="A0A2M7BS13"/>
<protein>
    <submittedName>
        <fullName evidence="2">Ribonuclease HI</fullName>
    </submittedName>
</protein>
<dbReference type="CDD" id="cd09279">
    <property type="entry name" value="RNase_HI_like"/>
    <property type="match status" value="1"/>
</dbReference>
<dbReference type="PROSITE" id="PS50879">
    <property type="entry name" value="RNASE_H_1"/>
    <property type="match status" value="1"/>
</dbReference>
<sequence length="139" mass="15531">MKLTIHTDGGSLNNPGPAACSYIISKLDGTIIEKRFFFLGIQTNNVAEYSGIKNALLAVLRLKESLSTTSLSFVSDSLLMVSQLNGVYKVKNEKIREFVFDIRVLEQQLGVPIKYTHVLREHNQAADDLVKECLLSYHS</sequence>
<organism evidence="2 3">
    <name type="scientific">Candidatus Roizmanbacteria bacterium CG03_land_8_20_14_0_80_39_12</name>
    <dbReference type="NCBI Taxonomy" id="1974847"/>
    <lineage>
        <taxon>Bacteria</taxon>
        <taxon>Candidatus Roizmaniibacteriota</taxon>
    </lineage>
</organism>
<dbReference type="PANTHER" id="PTHR47723:SF19">
    <property type="entry name" value="POLYNUCLEOTIDYL TRANSFERASE, RIBONUCLEASE H-LIKE SUPERFAMILY PROTEIN"/>
    <property type="match status" value="1"/>
</dbReference>
<dbReference type="GO" id="GO:0004523">
    <property type="term" value="F:RNA-DNA hybrid ribonuclease activity"/>
    <property type="evidence" value="ECO:0007669"/>
    <property type="project" value="InterPro"/>
</dbReference>
<gene>
    <name evidence="2" type="ORF">COS52_03610</name>
</gene>
<dbReference type="InterPro" id="IPR053151">
    <property type="entry name" value="RNase_H-like"/>
</dbReference>
<dbReference type="Pfam" id="PF13456">
    <property type="entry name" value="RVT_3"/>
    <property type="match status" value="1"/>
</dbReference>
<dbReference type="InterPro" id="IPR002156">
    <property type="entry name" value="RNaseH_domain"/>
</dbReference>